<reference evidence="2 3" key="1">
    <citation type="submission" date="2021-01" db="EMBL/GenBank/DDBJ databases">
        <title>Whole genome shotgun sequence of Catellatospora bangladeshensis NBRC 107357.</title>
        <authorList>
            <person name="Komaki H."/>
            <person name="Tamura T."/>
        </authorList>
    </citation>
    <scope>NUCLEOTIDE SEQUENCE [LARGE SCALE GENOMIC DNA]</scope>
    <source>
        <strain evidence="2 3">NBRC 107357</strain>
    </source>
</reference>
<proteinExistence type="predicted"/>
<feature type="chain" id="PRO_5035318977" evidence="1">
    <location>
        <begin position="26"/>
        <end position="245"/>
    </location>
</feature>
<gene>
    <name evidence="2" type="ORF">Cba03nite_62870</name>
</gene>
<evidence type="ECO:0000313" key="2">
    <source>
        <dbReference type="EMBL" id="GIF84938.1"/>
    </source>
</evidence>
<keyword evidence="1" id="KW-0732">Signal</keyword>
<keyword evidence="3" id="KW-1185">Reference proteome</keyword>
<dbReference type="RefSeq" id="WP_203754006.1">
    <property type="nucleotide sequence ID" value="NZ_BONF01000042.1"/>
</dbReference>
<dbReference type="AlphaFoldDB" id="A0A8J3JQQ3"/>
<feature type="signal peptide" evidence="1">
    <location>
        <begin position="1"/>
        <end position="25"/>
    </location>
</feature>
<comment type="caution">
    <text evidence="2">The sequence shown here is derived from an EMBL/GenBank/DDBJ whole genome shotgun (WGS) entry which is preliminary data.</text>
</comment>
<organism evidence="2 3">
    <name type="scientific">Catellatospora bangladeshensis</name>
    <dbReference type="NCBI Taxonomy" id="310355"/>
    <lineage>
        <taxon>Bacteria</taxon>
        <taxon>Bacillati</taxon>
        <taxon>Actinomycetota</taxon>
        <taxon>Actinomycetes</taxon>
        <taxon>Micromonosporales</taxon>
        <taxon>Micromonosporaceae</taxon>
        <taxon>Catellatospora</taxon>
    </lineage>
</organism>
<evidence type="ECO:0000313" key="3">
    <source>
        <dbReference type="Proteomes" id="UP000601223"/>
    </source>
</evidence>
<evidence type="ECO:0000256" key="1">
    <source>
        <dbReference type="SAM" id="SignalP"/>
    </source>
</evidence>
<dbReference type="Gene3D" id="2.60.20.10">
    <property type="entry name" value="Crystallins"/>
    <property type="match status" value="1"/>
</dbReference>
<name>A0A8J3JQQ3_9ACTN</name>
<dbReference type="EMBL" id="BONF01000042">
    <property type="protein sequence ID" value="GIF84938.1"/>
    <property type="molecule type" value="Genomic_DNA"/>
</dbReference>
<protein>
    <submittedName>
        <fullName evidence="2">Uncharacterized protein</fullName>
    </submittedName>
</protein>
<sequence>MRVRSLTAGVSIGCALALSQTAAGAATAPLLGPAPAALPIRPTGPVALVAYSDRMQGGRSQPFSAGVFDTSSGGLGAVGNDQITSLRVAAGYRVVACDDGGGEDGGRSGGLGLCRYFGAGRHDHVGDDLSDRISLLAVFGRPTRAGGATAYQHEGLTGARIRLGAGGYEQVDGDFDRLTGTVGSLRIGAGHRAVACDNDRSNGMNLGTCRLFPPGAHPGVGADLAGRISLIALAGAAQHPPARDR</sequence>
<dbReference type="Proteomes" id="UP000601223">
    <property type="component" value="Unassembled WGS sequence"/>
</dbReference>
<accession>A0A8J3JQQ3</accession>